<organism evidence="1 2">
    <name type="scientific">Mycobacterium pinniadriaticum</name>
    <dbReference type="NCBI Taxonomy" id="2994102"/>
    <lineage>
        <taxon>Bacteria</taxon>
        <taxon>Bacillati</taxon>
        <taxon>Actinomycetota</taxon>
        <taxon>Actinomycetes</taxon>
        <taxon>Mycobacteriales</taxon>
        <taxon>Mycobacteriaceae</taxon>
        <taxon>Mycobacterium</taxon>
    </lineage>
</organism>
<name>A0ABT3SNG5_9MYCO</name>
<evidence type="ECO:0000313" key="2">
    <source>
        <dbReference type="Proteomes" id="UP001300745"/>
    </source>
</evidence>
<evidence type="ECO:0000313" key="1">
    <source>
        <dbReference type="EMBL" id="MCX2941056.1"/>
    </source>
</evidence>
<comment type="caution">
    <text evidence="1">The sequence shown here is derived from an EMBL/GenBank/DDBJ whole genome shotgun (WGS) entry which is preliminary data.</text>
</comment>
<dbReference type="RefSeq" id="WP_266000928.1">
    <property type="nucleotide sequence ID" value="NZ_JAPJDN010000056.1"/>
</dbReference>
<keyword evidence="2" id="KW-1185">Reference proteome</keyword>
<reference evidence="1 2" key="1">
    <citation type="submission" date="2022-11" db="EMBL/GenBank/DDBJ databases">
        <title>Mycobacterium sp. nov.</title>
        <authorList>
            <person name="Papic B."/>
            <person name="Spicic S."/>
            <person name="Duvnjak S."/>
        </authorList>
    </citation>
    <scope>NUCLEOTIDE SEQUENCE [LARGE SCALE GENOMIC DNA]</scope>
    <source>
        <strain evidence="1 2">CVI_P4</strain>
    </source>
</reference>
<accession>A0ABT3SNG5</accession>
<dbReference type="Proteomes" id="UP001300745">
    <property type="component" value="Unassembled WGS sequence"/>
</dbReference>
<dbReference type="Pfam" id="PF10722">
    <property type="entry name" value="YbjN"/>
    <property type="match status" value="1"/>
</dbReference>
<dbReference type="EMBL" id="JAPJDO010000056">
    <property type="protein sequence ID" value="MCX2941056.1"/>
    <property type="molecule type" value="Genomic_DNA"/>
</dbReference>
<sequence>MTTANGIELIEGYLQSRQVRYFRGHHEDESFFLVSAYHGRLHVHLRPSGPGGAAVQISITADRYYPAVRRARVAAMVEQWTSSDRRLAATVFESSDPSLVGVLAGCRYRAGAGDFGSFVDQAVQSAIDLFGRLRVLAASPSADTDLLDAG</sequence>
<evidence type="ECO:0008006" key="3">
    <source>
        <dbReference type="Google" id="ProtNLM"/>
    </source>
</evidence>
<protein>
    <recommendedName>
        <fullName evidence="3">YbjN domain-containing protein</fullName>
    </recommendedName>
</protein>
<dbReference type="InterPro" id="IPR019660">
    <property type="entry name" value="Put_sensory_transdc_reg_YbjN"/>
</dbReference>
<proteinExistence type="predicted"/>
<gene>
    <name evidence="1" type="ORF">ORI27_30645</name>
</gene>